<dbReference type="PROSITE" id="PS00022">
    <property type="entry name" value="EGF_1"/>
    <property type="match status" value="1"/>
</dbReference>
<comment type="caution">
    <text evidence="13">Lacks conserved residue(s) required for the propagation of feature annotation.</text>
</comment>
<dbReference type="InterPro" id="IPR000033">
    <property type="entry name" value="LDLR_classB_rpt"/>
</dbReference>
<dbReference type="PROSITE" id="PS00010">
    <property type="entry name" value="ASX_HYDROXYL"/>
    <property type="match status" value="1"/>
</dbReference>
<dbReference type="Proteomes" id="UP000008672">
    <property type="component" value="Unassembled WGS sequence"/>
</dbReference>
<dbReference type="EMBL" id="AFYH01244349">
    <property type="status" value="NOT_ANNOTATED_CDS"/>
    <property type="molecule type" value="Genomic_DNA"/>
</dbReference>
<evidence type="ECO:0000256" key="12">
    <source>
        <dbReference type="ARBA" id="ARBA00023180"/>
    </source>
</evidence>
<dbReference type="EMBL" id="AFYH01244351">
    <property type="status" value="NOT_ANNOTATED_CDS"/>
    <property type="molecule type" value="Genomic_DNA"/>
</dbReference>
<dbReference type="EMBL" id="AFYH01244353">
    <property type="status" value="NOT_ANNOTATED_CDS"/>
    <property type="molecule type" value="Genomic_DNA"/>
</dbReference>
<keyword evidence="3 13" id="KW-0245">EGF-like domain</keyword>
<dbReference type="PROSITE" id="PS01186">
    <property type="entry name" value="EGF_2"/>
    <property type="match status" value="2"/>
</dbReference>
<keyword evidence="9 16" id="KW-0472">Membrane</keyword>
<keyword evidence="2" id="KW-1003">Cell membrane</keyword>
<dbReference type="PANTHER" id="PTHR22722:SF12">
    <property type="entry name" value="EGF-LIKE DOMAIN-CONTAINING PROTEIN"/>
    <property type="match status" value="1"/>
</dbReference>
<feature type="domain" description="EGF-like" evidence="17">
    <location>
        <begin position="321"/>
        <end position="362"/>
    </location>
</feature>
<dbReference type="PROSITE" id="PS50026">
    <property type="entry name" value="EGF_3"/>
    <property type="match status" value="2"/>
</dbReference>
<dbReference type="Ensembl" id="ENSLACT00000004609.1">
    <property type="protein sequence ID" value="ENSLACP00000004570.1"/>
    <property type="gene ID" value="ENSLACG00000004068.1"/>
</dbReference>
<dbReference type="SUPFAM" id="SSF63825">
    <property type="entry name" value="YWTD domain"/>
    <property type="match status" value="2"/>
</dbReference>
<dbReference type="AlphaFoldDB" id="H3A4J9"/>
<dbReference type="GO" id="GO:0006898">
    <property type="term" value="P:receptor-mediated endocytosis"/>
    <property type="evidence" value="ECO:0007669"/>
    <property type="project" value="TreeGrafter"/>
</dbReference>
<evidence type="ECO:0000256" key="10">
    <source>
        <dbReference type="ARBA" id="ARBA00023157"/>
    </source>
</evidence>
<evidence type="ECO:0000256" key="2">
    <source>
        <dbReference type="ARBA" id="ARBA00022475"/>
    </source>
</evidence>
<feature type="disulfide bond" evidence="14">
    <location>
        <begin position="24"/>
        <end position="39"/>
    </location>
</feature>
<evidence type="ECO:0000256" key="3">
    <source>
        <dbReference type="ARBA" id="ARBA00022536"/>
    </source>
</evidence>
<evidence type="ECO:0000256" key="6">
    <source>
        <dbReference type="ARBA" id="ARBA00022729"/>
    </source>
</evidence>
<dbReference type="PROSITE" id="PS01187">
    <property type="entry name" value="EGF_CA"/>
    <property type="match status" value="1"/>
</dbReference>
<dbReference type="eggNOG" id="KOG1215">
    <property type="taxonomic scope" value="Eukaryota"/>
</dbReference>
<dbReference type="InterPro" id="IPR000742">
    <property type="entry name" value="EGF"/>
</dbReference>
<dbReference type="Gene3D" id="2.120.10.30">
    <property type="entry name" value="TolB, C-terminal domain"/>
    <property type="match status" value="2"/>
</dbReference>
<evidence type="ECO:0000256" key="13">
    <source>
        <dbReference type="PROSITE-ProRule" id="PRU00076"/>
    </source>
</evidence>
<feature type="disulfide bond" evidence="14">
    <location>
        <begin position="130"/>
        <end position="148"/>
    </location>
</feature>
<evidence type="ECO:0000256" key="8">
    <source>
        <dbReference type="ARBA" id="ARBA00022989"/>
    </source>
</evidence>
<dbReference type="InterPro" id="IPR023415">
    <property type="entry name" value="LDLR_class-A_CS"/>
</dbReference>
<evidence type="ECO:0000256" key="11">
    <source>
        <dbReference type="ARBA" id="ARBA00023170"/>
    </source>
</evidence>
<dbReference type="GO" id="GO:0042562">
    <property type="term" value="F:hormone binding"/>
    <property type="evidence" value="ECO:0007669"/>
    <property type="project" value="TreeGrafter"/>
</dbReference>
<dbReference type="Pfam" id="PF00057">
    <property type="entry name" value="Ldl_recept_a"/>
    <property type="match status" value="8"/>
</dbReference>
<feature type="disulfide bond" evidence="14">
    <location>
        <begin position="103"/>
        <end position="118"/>
    </location>
</feature>
<dbReference type="SUPFAM" id="SSF57424">
    <property type="entry name" value="LDL receptor-like module"/>
    <property type="match status" value="8"/>
</dbReference>
<dbReference type="InterPro" id="IPR036055">
    <property type="entry name" value="LDL_receptor-like_sf"/>
</dbReference>
<evidence type="ECO:0000256" key="9">
    <source>
        <dbReference type="ARBA" id="ARBA00023136"/>
    </source>
</evidence>
<dbReference type="Gene3D" id="4.10.400.10">
    <property type="entry name" value="Low-density Lipoprotein Receptor"/>
    <property type="match status" value="8"/>
</dbReference>
<keyword evidence="7" id="KW-0677">Repeat</keyword>
<feature type="repeat" description="LDL-receptor class B" evidence="15">
    <location>
        <begin position="582"/>
        <end position="624"/>
    </location>
</feature>
<organism evidence="18 19">
    <name type="scientific">Latimeria chalumnae</name>
    <name type="common">Coelacanth</name>
    <dbReference type="NCBI Taxonomy" id="7897"/>
    <lineage>
        <taxon>Eukaryota</taxon>
        <taxon>Metazoa</taxon>
        <taxon>Chordata</taxon>
        <taxon>Craniata</taxon>
        <taxon>Vertebrata</taxon>
        <taxon>Euteleostomi</taxon>
        <taxon>Coelacanthiformes</taxon>
        <taxon>Coelacanthidae</taxon>
        <taxon>Latimeria</taxon>
    </lineage>
</organism>
<keyword evidence="5 16" id="KW-0812">Transmembrane</keyword>
<evidence type="ECO:0000256" key="15">
    <source>
        <dbReference type="PROSITE-ProRule" id="PRU00461"/>
    </source>
</evidence>
<dbReference type="SMART" id="SM00192">
    <property type="entry name" value="LDLa"/>
    <property type="match status" value="8"/>
</dbReference>
<dbReference type="Gene3D" id="2.10.25.10">
    <property type="entry name" value="Laminin"/>
    <property type="match status" value="3"/>
</dbReference>
<feature type="disulfide bond" evidence="14">
    <location>
        <begin position="142"/>
        <end position="157"/>
    </location>
</feature>
<dbReference type="PROSITE" id="PS01209">
    <property type="entry name" value="LDLRA_1"/>
    <property type="match status" value="4"/>
</dbReference>
<evidence type="ECO:0000256" key="7">
    <source>
        <dbReference type="ARBA" id="ARBA00022737"/>
    </source>
</evidence>
<feature type="transmembrane region" description="Helical" evidence="16">
    <location>
        <begin position="1113"/>
        <end position="1137"/>
    </location>
</feature>
<dbReference type="FunFam" id="4.10.400.10:FF:000034">
    <property type="entry name" value="Low-density lipoprotein receptor-related protein 2"/>
    <property type="match status" value="1"/>
</dbReference>
<dbReference type="PROSITE" id="PS51120">
    <property type="entry name" value="LDLRB"/>
    <property type="match status" value="2"/>
</dbReference>
<feature type="repeat" description="LDL-receptor class B" evidence="15">
    <location>
        <begin position="498"/>
        <end position="540"/>
    </location>
</feature>
<keyword evidence="11" id="KW-0675">Receptor</keyword>
<dbReference type="GO" id="GO:0043235">
    <property type="term" value="C:receptor complex"/>
    <property type="evidence" value="ECO:0007669"/>
    <property type="project" value="TreeGrafter"/>
</dbReference>
<keyword evidence="19" id="KW-1185">Reference proteome</keyword>
<dbReference type="EMBL" id="AFYH01244352">
    <property type="status" value="NOT_ANNOTATED_CDS"/>
    <property type="molecule type" value="Genomic_DNA"/>
</dbReference>
<dbReference type="Pfam" id="PF00058">
    <property type="entry name" value="Ldl_recept_b"/>
    <property type="match status" value="1"/>
</dbReference>
<evidence type="ECO:0000313" key="19">
    <source>
        <dbReference type="Proteomes" id="UP000008672"/>
    </source>
</evidence>
<dbReference type="SMART" id="SM00135">
    <property type="entry name" value="LY"/>
    <property type="match status" value="7"/>
</dbReference>
<dbReference type="InterPro" id="IPR000152">
    <property type="entry name" value="EGF-type_Asp/Asn_hydroxyl_site"/>
</dbReference>
<comment type="subcellular location">
    <subcellularLocation>
        <location evidence="1">Cell membrane</location>
        <topology evidence="1">Single-pass type I membrane protein</topology>
    </subcellularLocation>
</comment>
<evidence type="ECO:0000256" key="4">
    <source>
        <dbReference type="ARBA" id="ARBA00022583"/>
    </source>
</evidence>
<dbReference type="InterPro" id="IPR011042">
    <property type="entry name" value="6-blade_b-propeller_TolB-like"/>
</dbReference>
<evidence type="ECO:0000259" key="17">
    <source>
        <dbReference type="PROSITE" id="PS50026"/>
    </source>
</evidence>
<feature type="disulfide bond" evidence="13">
    <location>
        <begin position="1094"/>
        <end position="1103"/>
    </location>
</feature>
<reference evidence="18" key="2">
    <citation type="submission" date="2025-08" db="UniProtKB">
        <authorList>
            <consortium name="Ensembl"/>
        </authorList>
    </citation>
    <scope>IDENTIFICATION</scope>
</reference>
<evidence type="ECO:0000256" key="14">
    <source>
        <dbReference type="PROSITE-ProRule" id="PRU00124"/>
    </source>
</evidence>
<dbReference type="OMA" id="AKHMEGC"/>
<dbReference type="SUPFAM" id="SSF57196">
    <property type="entry name" value="EGF/Laminin"/>
    <property type="match status" value="3"/>
</dbReference>
<evidence type="ECO:0000256" key="5">
    <source>
        <dbReference type="ARBA" id="ARBA00022692"/>
    </source>
</evidence>
<dbReference type="GO" id="GO:0005509">
    <property type="term" value="F:calcium ion binding"/>
    <property type="evidence" value="ECO:0007669"/>
    <property type="project" value="InterPro"/>
</dbReference>
<dbReference type="CDD" id="cd00112">
    <property type="entry name" value="LDLa"/>
    <property type="match status" value="8"/>
</dbReference>
<dbReference type="SMART" id="SM00181">
    <property type="entry name" value="EGF"/>
    <property type="match status" value="8"/>
</dbReference>
<evidence type="ECO:0000256" key="16">
    <source>
        <dbReference type="SAM" id="Phobius"/>
    </source>
</evidence>
<feature type="disulfide bond" evidence="14">
    <location>
        <begin position="64"/>
        <end position="79"/>
    </location>
</feature>
<dbReference type="InterPro" id="IPR018097">
    <property type="entry name" value="EGF_Ca-bd_CS"/>
</dbReference>
<dbReference type="PRINTS" id="PR00261">
    <property type="entry name" value="LDLRECEPTOR"/>
</dbReference>
<accession>H3A4J9</accession>
<dbReference type="InterPro" id="IPR049883">
    <property type="entry name" value="NOTCH1_EGF-like"/>
</dbReference>
<evidence type="ECO:0000313" key="18">
    <source>
        <dbReference type="Ensembl" id="ENSLACP00000004570.1"/>
    </source>
</evidence>
<feature type="domain" description="EGF-like" evidence="17">
    <location>
        <begin position="1068"/>
        <end position="1104"/>
    </location>
</feature>
<sequence>PVSCGRTFVLCQDRQTCVHVDYLCDGDEDCPDGSDEKNCAQICDEPGAFRCLNGKTCIEGKLLCDGVTHCIDGSDEVDCWHPTSVCAFRCDNNSFCIPEDWVCDGNPDCADKMDEQNCAFQECSSSEFQCHYGECISLSLRCDGDHDCRDHSDEENCTFAKPHRCVPGEMVCPISKECLLKEWLCDGDVDCEDGTDEKNCQFDKVTCSPLQWRCASEDQCIPEFWHCDGERDCRDSSDESACVKIPKCQSYEFQCGSLECIDTGLVCNEQSDCADGSDEGGKCSSSACESSCSHQCYRTPHGSRCACKRGFQLSNGHLCEDIDECKDLRHKPCSQTCFNKNGTYSCACHPGYLLESDGHRCKVTGEEPILLASVQYDLMLYGLRSFSKSVLPVTGKNMIFSIDYDWKDQKVFWVDLNAESIKWMNLAHKEKGTLVKGIKSDCIAVDWIGRNLYWTDGVASQILAINLNAVWSGTQEYTVVVDEDIDQPSSLVLQPLNGLMYWAEIGEPQIKRASMDGTSRKVLIDEGLGWPVSLTLDLLSWKIFWADEKFHGIGVANLDGTNVKLVQLMETPSPFSVAVLEDEIYWSDTKTRSIQKANKNTGKQRNVLIKRHGQPYGLKVSMYVLQPSMPNPCTKLHCSHLCLLTSGQTGSCRCPVGLLLANDETSCASLKDTAFVFLAFASSLMQVYLKNLQLNAEQEVLPEHTILHFNNAEQVTAFDYVTRTKSAFFADSDGRYIGEFKVINPENTSQKRVLHLDEEVVSLAVDWLASNIYWIGSQQPFIQIASFSGHYSLVLIDTGLYHPTSIAPHPPGGFMCFSDWGTEDHRNGPKIECSYMDGNRRKVVWRKSHQPTGLKIADSGFQLYWADLDRGVIETIFLDGTKYQVFKRGLEGLGVFTFGEGLLFWTSITNETSVWYSKADSQKRLWFKVKQRVVDIKVYSRFSQQGSNHCFEKNGGCRHICLPYPKGRICACSRGYSLHSGTECQGEIRCQKGTIVCHDKMQCISEMQVCDGHTDCVDGSDEEQVCDGKMDCLDGSDEKDFGVTPLKTSKGKQENGVPLAETPDINTESSPCNEEMCNMHGDCVTVSGELRCNCRVGYSGTFCENETETKSKAVPLTLGILSFIIVVVIAIGVFVFIRRRKA</sequence>
<dbReference type="STRING" id="7897.ENSLACP00000004570"/>
<feature type="disulfide bond" evidence="14">
    <location>
        <begin position="248"/>
        <end position="260"/>
    </location>
</feature>
<dbReference type="InterPro" id="IPR051221">
    <property type="entry name" value="LDLR-related"/>
</dbReference>
<reference evidence="18" key="3">
    <citation type="submission" date="2025-09" db="UniProtKB">
        <authorList>
            <consortium name="Ensembl"/>
        </authorList>
    </citation>
    <scope>IDENTIFICATION</scope>
</reference>
<name>H3A4J9_LATCH</name>
<dbReference type="PROSITE" id="PS50068">
    <property type="entry name" value="LDLRA_2"/>
    <property type="match status" value="8"/>
</dbReference>
<dbReference type="FunFam" id="2.10.25.10:FF:000009">
    <property type="entry name" value="Low-density lipoprotein receptor isoform 1"/>
    <property type="match status" value="1"/>
</dbReference>
<feature type="disulfide bond" evidence="14">
    <location>
        <begin position="123"/>
        <end position="135"/>
    </location>
</feature>
<dbReference type="PANTHER" id="PTHR22722">
    <property type="entry name" value="LOW-DENSITY LIPOPROTEIN RECEPTOR-RELATED PROTEIN 2-RELATED"/>
    <property type="match status" value="1"/>
</dbReference>
<protein>
    <recommendedName>
        <fullName evidence="17">EGF-like domain-containing protein</fullName>
    </recommendedName>
</protein>
<keyword evidence="8 16" id="KW-1133">Transmembrane helix</keyword>
<dbReference type="GO" id="GO:0016324">
    <property type="term" value="C:apical plasma membrane"/>
    <property type="evidence" value="ECO:0007669"/>
    <property type="project" value="TreeGrafter"/>
</dbReference>
<keyword evidence="6" id="KW-0732">Signal</keyword>
<dbReference type="SMART" id="SM00179">
    <property type="entry name" value="EGF_CA"/>
    <property type="match status" value="1"/>
</dbReference>
<keyword evidence="4" id="KW-0254">Endocytosis</keyword>
<dbReference type="FunFam" id="2.120.10.30:FF:000241">
    <property type="entry name" value="Low-density lipoprotein receptor-related protein 6"/>
    <property type="match status" value="1"/>
</dbReference>
<feature type="disulfide bond" evidence="14">
    <location>
        <begin position="227"/>
        <end position="242"/>
    </location>
</feature>
<dbReference type="GeneTree" id="ENSGT00940000162544"/>
<reference evidence="19" key="1">
    <citation type="submission" date="2011-08" db="EMBL/GenBank/DDBJ databases">
        <title>The draft genome of Latimeria chalumnae.</title>
        <authorList>
            <person name="Di Palma F."/>
            <person name="Alfoldi J."/>
            <person name="Johnson J."/>
            <person name="Berlin A."/>
            <person name="Gnerre S."/>
            <person name="Jaffe D."/>
            <person name="MacCallum I."/>
            <person name="Young S."/>
            <person name="Walker B.J."/>
            <person name="Lander E."/>
            <person name="Lindblad-Toh K."/>
        </authorList>
    </citation>
    <scope>NUCLEOTIDE SEQUENCE [LARGE SCALE GENOMIC DNA]</scope>
    <source>
        <strain evidence="19">Wild caught</strain>
    </source>
</reference>
<feature type="disulfide bond" evidence="14">
    <location>
        <begin position="255"/>
        <end position="273"/>
    </location>
</feature>
<feature type="disulfide bond" evidence="14">
    <location>
        <begin position="185"/>
        <end position="200"/>
    </location>
</feature>
<evidence type="ECO:0000256" key="1">
    <source>
        <dbReference type="ARBA" id="ARBA00004251"/>
    </source>
</evidence>
<keyword evidence="10 13" id="KW-1015">Disulfide bond</keyword>
<dbReference type="InParanoid" id="H3A4J9"/>
<dbReference type="EMBL" id="AFYH01244350">
    <property type="status" value="NOT_ANNOTATED_CDS"/>
    <property type="molecule type" value="Genomic_DNA"/>
</dbReference>
<dbReference type="Pfam" id="PF07645">
    <property type="entry name" value="EGF_CA"/>
    <property type="match status" value="1"/>
</dbReference>
<keyword evidence="12" id="KW-0325">Glycoprotein</keyword>
<dbReference type="HOGENOM" id="CLU_277658_0_0_1"/>
<proteinExistence type="predicted"/>
<dbReference type="InterPro" id="IPR001881">
    <property type="entry name" value="EGF-like_Ca-bd_dom"/>
</dbReference>
<dbReference type="InterPro" id="IPR002172">
    <property type="entry name" value="LDrepeatLR_classA_rpt"/>
</dbReference>